<dbReference type="FunCoup" id="D3B8B6">
    <property type="interactions" value="521"/>
</dbReference>
<gene>
    <name evidence="8" type="ORF">PPL_04708</name>
</gene>
<dbReference type="Pfam" id="PF13637">
    <property type="entry name" value="Ank_4"/>
    <property type="match status" value="1"/>
</dbReference>
<feature type="repeat" description="ANK" evidence="2">
    <location>
        <begin position="64"/>
        <end position="96"/>
    </location>
</feature>
<proteinExistence type="predicted"/>
<dbReference type="PROSITE" id="PS51525">
    <property type="entry name" value="NET"/>
    <property type="match status" value="1"/>
</dbReference>
<reference evidence="8 9" key="1">
    <citation type="journal article" date="2011" name="Genome Res.">
        <title>Phylogeny-wide analysis of social amoeba genomes highlights ancient origins for complex intercellular communication.</title>
        <authorList>
            <person name="Heidel A.J."/>
            <person name="Lawal H.M."/>
            <person name="Felder M."/>
            <person name="Schilde C."/>
            <person name="Helps N.R."/>
            <person name="Tunggal B."/>
            <person name="Rivero F."/>
            <person name="John U."/>
            <person name="Schleicher M."/>
            <person name="Eichinger L."/>
            <person name="Platzer M."/>
            <person name="Noegel A.A."/>
            <person name="Schaap P."/>
            <person name="Gloeckner G."/>
        </authorList>
    </citation>
    <scope>NUCLEOTIDE SEQUENCE [LARGE SCALE GENOMIC DNA]</scope>
    <source>
        <strain evidence="9">ATCC 26659 / Pp 5 / PN500</strain>
    </source>
</reference>
<sequence length="800" mass="86355">MSIYTYAENGNKKELAQLINDGVDINKPGTSNRSALHHAAMNGHTEIVAMLLGKGATVNCQTNRGATPLHYASRSDRIECVSLLLDHGADVNQVDSTNSTPLHSAIVYKSDKTALALINNYGADINAQNNDGSTPLHLAAQRGYREIIVALLEKGAKVEVRDHNGDTPFSLIPLTDTIDIISSSAKNTLANDISSLMYNSSSSSSSSSGSNTSTTETTTTTTTTATETAEATATTTTTTAEPNGESKMNIDQVKSEDETAVSNSGLFSDVTFIVESNKIPAHRCILSVRSEHFKRLLLKHKSEKELEIKDISFKVFQSILDWVYNESVSTFKVKEIVDLSFATQLLIAAIKYNIKALVQLCEQYLIETVTSTSISSIWQDLRSTEIKSNCPELAKRCAHLLCKNWNVVGIIKAIADMPRVDMIEMVNLLPIQPLQEPAAAAAAPAANATAASSSSTSSSSSSSTSNASSTPKGKTTSRTRAPTTPSSTATPTKSSTTTPTRSSTSSSKVPSSPPTGDSMDKKNLEICKNINSQIHRKKMAEIFHFAVDPIALNIPHYFDVIKHPMDLSLIQSKLDGGLYKSIKDFAADMRLMFDNAMLFNEEGSLIYRNTKKLMAEFNKIYWDHFPFEKSATPAAAAAAPTTSASTSSTPAKAPAPSPAEATESSDKKRKSMEPSKAAPSTSSNTPSGESSSKSSTSSSSASANNESASSKTNASSNNNDVKMTDTSPSLKKYTDKERKNLMEMINDLNEDQLTKILEIIEPKAIKKSDEGVEIDMYEVGDANLAQLEEFIFSCLKRQKV</sequence>
<dbReference type="PRINTS" id="PR00503">
    <property type="entry name" value="BROMODOMAIN"/>
</dbReference>
<feature type="compositionally biased region" description="Low complexity" evidence="4">
    <location>
        <begin position="200"/>
        <end position="241"/>
    </location>
</feature>
<organism evidence="8 9">
    <name type="scientific">Heterostelium pallidum (strain ATCC 26659 / Pp 5 / PN500)</name>
    <name type="common">Cellular slime mold</name>
    <name type="synonym">Polysphondylium pallidum</name>
    <dbReference type="NCBI Taxonomy" id="670386"/>
    <lineage>
        <taxon>Eukaryota</taxon>
        <taxon>Amoebozoa</taxon>
        <taxon>Evosea</taxon>
        <taxon>Eumycetozoa</taxon>
        <taxon>Dictyostelia</taxon>
        <taxon>Acytosteliales</taxon>
        <taxon>Acytosteliaceae</taxon>
        <taxon>Heterostelium</taxon>
    </lineage>
</organism>
<dbReference type="Pfam" id="PF17035">
    <property type="entry name" value="BET"/>
    <property type="match status" value="1"/>
</dbReference>
<dbReference type="CDD" id="cd04369">
    <property type="entry name" value="Bromodomain"/>
    <property type="match status" value="1"/>
</dbReference>
<dbReference type="PANTHER" id="PTHR22880">
    <property type="entry name" value="FALZ-RELATED BROMODOMAIN-CONTAINING PROTEINS"/>
    <property type="match status" value="1"/>
</dbReference>
<dbReference type="PANTHER" id="PTHR22880:SF225">
    <property type="entry name" value="BROMODOMAIN-CONTAINING PROTEIN BET-1-RELATED"/>
    <property type="match status" value="1"/>
</dbReference>
<feature type="domain" description="Bromo" evidence="5">
    <location>
        <begin position="535"/>
        <end position="607"/>
    </location>
</feature>
<evidence type="ECO:0000313" key="8">
    <source>
        <dbReference type="EMBL" id="EFA82284.1"/>
    </source>
</evidence>
<feature type="repeat" description="ANK" evidence="2">
    <location>
        <begin position="97"/>
        <end position="130"/>
    </location>
</feature>
<dbReference type="GO" id="GO:0005634">
    <property type="term" value="C:nucleus"/>
    <property type="evidence" value="ECO:0007669"/>
    <property type="project" value="TreeGrafter"/>
</dbReference>
<keyword evidence="9" id="KW-1185">Reference proteome</keyword>
<dbReference type="GO" id="GO:0000785">
    <property type="term" value="C:chromatin"/>
    <property type="evidence" value="ECO:0007669"/>
    <property type="project" value="TreeGrafter"/>
</dbReference>
<dbReference type="STRING" id="670386.D3B8B6"/>
<feature type="region of interest" description="Disordered" evidence="4">
    <location>
        <begin position="451"/>
        <end position="523"/>
    </location>
</feature>
<dbReference type="SUPFAM" id="SSF48403">
    <property type="entry name" value="Ankyrin repeat"/>
    <property type="match status" value="1"/>
</dbReference>
<dbReference type="SUPFAM" id="SSF54695">
    <property type="entry name" value="POZ domain"/>
    <property type="match status" value="1"/>
</dbReference>
<feature type="region of interest" description="Disordered" evidence="4">
    <location>
        <begin position="638"/>
        <end position="733"/>
    </location>
</feature>
<evidence type="ECO:0000256" key="4">
    <source>
        <dbReference type="SAM" id="MobiDB-lite"/>
    </source>
</evidence>
<dbReference type="InterPro" id="IPR036427">
    <property type="entry name" value="Bromodomain-like_sf"/>
</dbReference>
<dbReference type="InParanoid" id="D3B8B6"/>
<dbReference type="PROSITE" id="PS50088">
    <property type="entry name" value="ANK_REPEAT"/>
    <property type="match status" value="4"/>
</dbReference>
<feature type="compositionally biased region" description="Low complexity" evidence="4">
    <location>
        <begin position="451"/>
        <end position="510"/>
    </location>
</feature>
<feature type="compositionally biased region" description="Low complexity" evidence="4">
    <location>
        <begin position="638"/>
        <end position="662"/>
    </location>
</feature>
<dbReference type="PROSITE" id="PS50297">
    <property type="entry name" value="ANK_REP_REGION"/>
    <property type="match status" value="3"/>
</dbReference>
<dbReference type="Proteomes" id="UP000001396">
    <property type="component" value="Unassembled WGS sequence"/>
</dbReference>
<keyword evidence="2" id="KW-0040">ANK repeat</keyword>
<dbReference type="Gene3D" id="1.20.1270.220">
    <property type="match status" value="1"/>
</dbReference>
<dbReference type="OMA" id="QKNCIDI"/>
<dbReference type="SMART" id="SM00225">
    <property type="entry name" value="BTB"/>
    <property type="match status" value="1"/>
</dbReference>
<feature type="repeat" description="ANK" evidence="2">
    <location>
        <begin position="31"/>
        <end position="63"/>
    </location>
</feature>
<feature type="domain" description="NET" evidence="7">
    <location>
        <begin position="723"/>
        <end position="800"/>
    </location>
</feature>
<keyword evidence="1 3" id="KW-0103">Bromodomain</keyword>
<dbReference type="InterPro" id="IPR027353">
    <property type="entry name" value="NET_dom"/>
</dbReference>
<dbReference type="AlphaFoldDB" id="D3B8B6"/>
<dbReference type="Gene3D" id="1.25.40.20">
    <property type="entry name" value="Ankyrin repeat-containing domain"/>
    <property type="match status" value="2"/>
</dbReference>
<feature type="domain" description="BTB" evidence="6">
    <location>
        <begin position="268"/>
        <end position="332"/>
    </location>
</feature>
<dbReference type="GeneID" id="31360195"/>
<dbReference type="EMBL" id="ADBJ01000020">
    <property type="protein sequence ID" value="EFA82284.1"/>
    <property type="molecule type" value="Genomic_DNA"/>
</dbReference>
<dbReference type="InterPro" id="IPR038336">
    <property type="entry name" value="NET_sf"/>
</dbReference>
<dbReference type="CDD" id="cd18186">
    <property type="entry name" value="BTB_POZ_ZBTB_KLHL-like"/>
    <property type="match status" value="1"/>
</dbReference>
<dbReference type="Gene3D" id="1.20.920.10">
    <property type="entry name" value="Bromodomain-like"/>
    <property type="match status" value="1"/>
</dbReference>
<name>D3B8B6_HETP5</name>
<dbReference type="InterPro" id="IPR000210">
    <property type="entry name" value="BTB/POZ_dom"/>
</dbReference>
<dbReference type="GO" id="GO:0006338">
    <property type="term" value="P:chromatin remodeling"/>
    <property type="evidence" value="ECO:0007669"/>
    <property type="project" value="TreeGrafter"/>
</dbReference>
<evidence type="ECO:0000259" key="6">
    <source>
        <dbReference type="PROSITE" id="PS50097"/>
    </source>
</evidence>
<accession>D3B8B6</accession>
<dbReference type="InterPro" id="IPR050935">
    <property type="entry name" value="Bromo_chromatin_reader"/>
</dbReference>
<dbReference type="Pfam" id="PF12796">
    <property type="entry name" value="Ank_2"/>
    <property type="match status" value="1"/>
</dbReference>
<dbReference type="SMART" id="SM00248">
    <property type="entry name" value="ANK"/>
    <property type="match status" value="4"/>
</dbReference>
<dbReference type="InterPro" id="IPR001487">
    <property type="entry name" value="Bromodomain"/>
</dbReference>
<dbReference type="PROSITE" id="PS50014">
    <property type="entry name" value="BROMODOMAIN_2"/>
    <property type="match status" value="1"/>
</dbReference>
<dbReference type="PRINTS" id="PR01415">
    <property type="entry name" value="ANKYRIN"/>
</dbReference>
<dbReference type="GO" id="GO:0006355">
    <property type="term" value="P:regulation of DNA-templated transcription"/>
    <property type="evidence" value="ECO:0007669"/>
    <property type="project" value="TreeGrafter"/>
</dbReference>
<protein>
    <submittedName>
        <fullName evidence="8">Ankyrin repeat-containing protein</fullName>
    </submittedName>
</protein>
<dbReference type="PROSITE" id="PS50097">
    <property type="entry name" value="BTB"/>
    <property type="match status" value="1"/>
</dbReference>
<dbReference type="Pfam" id="PF00439">
    <property type="entry name" value="Bromodomain"/>
    <property type="match status" value="1"/>
</dbReference>
<evidence type="ECO:0000259" key="7">
    <source>
        <dbReference type="PROSITE" id="PS51525"/>
    </source>
</evidence>
<dbReference type="Pfam" id="PF00651">
    <property type="entry name" value="BTB"/>
    <property type="match status" value="1"/>
</dbReference>
<evidence type="ECO:0000259" key="5">
    <source>
        <dbReference type="PROSITE" id="PS50014"/>
    </source>
</evidence>
<evidence type="ECO:0000256" key="1">
    <source>
        <dbReference type="ARBA" id="ARBA00023117"/>
    </source>
</evidence>
<dbReference type="SMART" id="SM00297">
    <property type="entry name" value="BROMO"/>
    <property type="match status" value="1"/>
</dbReference>
<evidence type="ECO:0000256" key="3">
    <source>
        <dbReference type="PROSITE-ProRule" id="PRU00035"/>
    </source>
</evidence>
<evidence type="ECO:0000256" key="2">
    <source>
        <dbReference type="PROSITE-ProRule" id="PRU00023"/>
    </source>
</evidence>
<dbReference type="InterPro" id="IPR011333">
    <property type="entry name" value="SKP1/BTB/POZ_sf"/>
</dbReference>
<feature type="compositionally biased region" description="Low complexity" evidence="4">
    <location>
        <begin position="679"/>
        <end position="719"/>
    </location>
</feature>
<dbReference type="InterPro" id="IPR036770">
    <property type="entry name" value="Ankyrin_rpt-contain_sf"/>
</dbReference>
<evidence type="ECO:0000313" key="9">
    <source>
        <dbReference type="Proteomes" id="UP000001396"/>
    </source>
</evidence>
<dbReference type="SUPFAM" id="SSF47370">
    <property type="entry name" value="Bromodomain"/>
    <property type="match status" value="1"/>
</dbReference>
<feature type="repeat" description="ANK" evidence="2">
    <location>
        <begin position="131"/>
        <end position="163"/>
    </location>
</feature>
<feature type="compositionally biased region" description="Polar residues" evidence="4">
    <location>
        <begin position="720"/>
        <end position="729"/>
    </location>
</feature>
<dbReference type="Gene3D" id="3.30.710.10">
    <property type="entry name" value="Potassium Channel Kv1.1, Chain A"/>
    <property type="match status" value="1"/>
</dbReference>
<dbReference type="RefSeq" id="XP_020434401.1">
    <property type="nucleotide sequence ID" value="XM_020575606.1"/>
</dbReference>
<comment type="caution">
    <text evidence="8">The sequence shown here is derived from an EMBL/GenBank/DDBJ whole genome shotgun (WGS) entry which is preliminary data.</text>
</comment>
<dbReference type="InterPro" id="IPR002110">
    <property type="entry name" value="Ankyrin_rpt"/>
</dbReference>
<feature type="region of interest" description="Disordered" evidence="4">
    <location>
        <begin position="200"/>
        <end position="255"/>
    </location>
</feature>